<dbReference type="InterPro" id="IPR003591">
    <property type="entry name" value="Leu-rich_rpt_typical-subtyp"/>
</dbReference>
<sequence length="385" mass="42375">METFKMAAASQGVASDAETLPFVVGTLDVALSQSFASTPGAGTTNESLKEVSRGRTLTVEVAKGGLSKLGYTPDSIKLVYLDLNISAHNLGDINMLTSFPHLQSLDVSYNVLRDLAPLSCLPNLNSINASHNKLTRLLDFDPPHSLLFVDYSYNEIEEIPDLTPFSSIKVLNLGGNQITELTGLSGLTSLSTLIVSDNRIERIQGLDNLPIENLDLSSNSIVSVTNLDLLKLLQVVNFSGNQIHSLKGLSHHSYLSVINMAENQIVGLDEVLHLKDIQSLETLDLRKNPLQTLADYRQTVMTQLTTLRVLDGQSLTVEEKVAANNRESSPLEVVAGHHHLQLMCKAARKATRLNFRYNTWKLSHIEHVYTASSQRIINLLKNWAN</sequence>
<protein>
    <submittedName>
        <fullName evidence="3">Uncharacterized protein</fullName>
    </submittedName>
</protein>
<dbReference type="Proteomes" id="UP000007879">
    <property type="component" value="Unassembled WGS sequence"/>
</dbReference>
<reference evidence="4" key="1">
    <citation type="journal article" date="2010" name="Nature">
        <title>The Amphimedon queenslandica genome and the evolution of animal complexity.</title>
        <authorList>
            <person name="Srivastava M."/>
            <person name="Simakov O."/>
            <person name="Chapman J."/>
            <person name="Fahey B."/>
            <person name="Gauthier M.E."/>
            <person name="Mitros T."/>
            <person name="Richards G.S."/>
            <person name="Conaco C."/>
            <person name="Dacre M."/>
            <person name="Hellsten U."/>
            <person name="Larroux C."/>
            <person name="Putnam N.H."/>
            <person name="Stanke M."/>
            <person name="Adamska M."/>
            <person name="Darling A."/>
            <person name="Degnan S.M."/>
            <person name="Oakley T.H."/>
            <person name="Plachetzki D.C."/>
            <person name="Zhai Y."/>
            <person name="Adamski M."/>
            <person name="Calcino A."/>
            <person name="Cummins S.F."/>
            <person name="Goodstein D.M."/>
            <person name="Harris C."/>
            <person name="Jackson D.J."/>
            <person name="Leys S.P."/>
            <person name="Shu S."/>
            <person name="Woodcroft B.J."/>
            <person name="Vervoort M."/>
            <person name="Kosik K.S."/>
            <person name="Manning G."/>
            <person name="Degnan B.M."/>
            <person name="Rokhsar D.S."/>
        </authorList>
    </citation>
    <scope>NUCLEOTIDE SEQUENCE [LARGE SCALE GENOMIC DNA]</scope>
</reference>
<keyword evidence="2" id="KW-0677">Repeat</keyword>
<dbReference type="Pfam" id="PF14580">
    <property type="entry name" value="LRR_9"/>
    <property type="match status" value="1"/>
</dbReference>
<evidence type="ECO:0000313" key="4">
    <source>
        <dbReference type="Proteomes" id="UP000007879"/>
    </source>
</evidence>
<dbReference type="PANTHER" id="PTHR45973">
    <property type="entry name" value="PROTEIN PHOSPHATASE 1 REGULATORY SUBUNIT SDS22-RELATED"/>
    <property type="match status" value="1"/>
</dbReference>
<dbReference type="RefSeq" id="XP_019849703.1">
    <property type="nucleotide sequence ID" value="XM_019994144.1"/>
</dbReference>
<dbReference type="PANTHER" id="PTHR45973:SF8">
    <property type="entry name" value="LEUCINE-RICH REPEAT-CONTAINING PROTEIN 49"/>
    <property type="match status" value="1"/>
</dbReference>
<dbReference type="PROSITE" id="PS51450">
    <property type="entry name" value="LRR"/>
    <property type="match status" value="4"/>
</dbReference>
<dbReference type="SMART" id="SM00369">
    <property type="entry name" value="LRR_TYP"/>
    <property type="match status" value="5"/>
</dbReference>
<dbReference type="KEGG" id="aqu:100633759"/>
<dbReference type="InterPro" id="IPR050576">
    <property type="entry name" value="Cilia_flagella_integrity"/>
</dbReference>
<dbReference type="AlphaFoldDB" id="A0AAN0IZ25"/>
<organism evidence="3 4">
    <name type="scientific">Amphimedon queenslandica</name>
    <name type="common">Sponge</name>
    <dbReference type="NCBI Taxonomy" id="400682"/>
    <lineage>
        <taxon>Eukaryota</taxon>
        <taxon>Metazoa</taxon>
        <taxon>Porifera</taxon>
        <taxon>Demospongiae</taxon>
        <taxon>Heteroscleromorpha</taxon>
        <taxon>Haplosclerida</taxon>
        <taxon>Niphatidae</taxon>
        <taxon>Amphimedon</taxon>
    </lineage>
</organism>
<dbReference type="SMART" id="SM00364">
    <property type="entry name" value="LRR_BAC"/>
    <property type="match status" value="5"/>
</dbReference>
<evidence type="ECO:0000256" key="2">
    <source>
        <dbReference type="ARBA" id="ARBA00022737"/>
    </source>
</evidence>
<dbReference type="SMART" id="SM00365">
    <property type="entry name" value="LRR_SD22"/>
    <property type="match status" value="6"/>
</dbReference>
<keyword evidence="4" id="KW-1185">Reference proteome</keyword>
<dbReference type="InterPro" id="IPR001611">
    <property type="entry name" value="Leu-rich_rpt"/>
</dbReference>
<dbReference type="Pfam" id="PF12799">
    <property type="entry name" value="LRR_4"/>
    <property type="match status" value="1"/>
</dbReference>
<evidence type="ECO:0000256" key="1">
    <source>
        <dbReference type="ARBA" id="ARBA00022614"/>
    </source>
</evidence>
<reference evidence="3" key="2">
    <citation type="submission" date="2024-06" db="UniProtKB">
        <authorList>
            <consortium name="EnsemblMetazoa"/>
        </authorList>
    </citation>
    <scope>IDENTIFICATION</scope>
</reference>
<dbReference type="InterPro" id="IPR032675">
    <property type="entry name" value="LRR_dom_sf"/>
</dbReference>
<dbReference type="InterPro" id="IPR025875">
    <property type="entry name" value="Leu-rich_rpt_4"/>
</dbReference>
<proteinExistence type="predicted"/>
<accession>A0AAN0IZ25</accession>
<dbReference type="Gene3D" id="3.80.10.10">
    <property type="entry name" value="Ribonuclease Inhibitor"/>
    <property type="match status" value="2"/>
</dbReference>
<keyword evidence="1" id="KW-0433">Leucine-rich repeat</keyword>
<dbReference type="GeneID" id="100633759"/>
<dbReference type="EnsemblMetazoa" id="XM_019994144.1">
    <property type="protein sequence ID" value="XP_019849703.1"/>
    <property type="gene ID" value="LOC100633759"/>
</dbReference>
<evidence type="ECO:0000313" key="3">
    <source>
        <dbReference type="EnsemblMetazoa" id="XP_019849703.1"/>
    </source>
</evidence>
<name>A0AAN0IZ25_AMPQE</name>
<dbReference type="SUPFAM" id="SSF52058">
    <property type="entry name" value="L domain-like"/>
    <property type="match status" value="1"/>
</dbReference>